<evidence type="ECO:0000256" key="7">
    <source>
        <dbReference type="ARBA" id="ARBA00023033"/>
    </source>
</evidence>
<keyword evidence="7 10" id="KW-0503">Monooxygenase</keyword>
<protein>
    <recommendedName>
        <fullName evidence="14">Cytochrome P450</fullName>
    </recommendedName>
</protein>
<dbReference type="Proteomes" id="UP001642360">
    <property type="component" value="Unassembled WGS sequence"/>
</dbReference>
<gene>
    <name evidence="12" type="ORF">ILEXP_LOCUS53084</name>
</gene>
<keyword evidence="5 10" id="KW-0560">Oxidoreductase</keyword>
<dbReference type="InterPro" id="IPR017972">
    <property type="entry name" value="Cyt_P450_CS"/>
</dbReference>
<comment type="cofactor">
    <cofactor evidence="9">
        <name>heme</name>
        <dbReference type="ChEBI" id="CHEBI:30413"/>
    </cofactor>
</comment>
<dbReference type="PRINTS" id="PR00385">
    <property type="entry name" value="P450"/>
</dbReference>
<dbReference type="Pfam" id="PF00067">
    <property type="entry name" value="p450"/>
    <property type="match status" value="1"/>
</dbReference>
<dbReference type="PANTHER" id="PTHR47947">
    <property type="entry name" value="CYTOCHROME P450 82C3-RELATED"/>
    <property type="match status" value="1"/>
</dbReference>
<evidence type="ECO:0008006" key="14">
    <source>
        <dbReference type="Google" id="ProtNLM"/>
    </source>
</evidence>
<name>A0ABC8UP65_9AQUA</name>
<dbReference type="AlphaFoldDB" id="A0ABC8UP65"/>
<evidence type="ECO:0000256" key="11">
    <source>
        <dbReference type="SAM" id="Phobius"/>
    </source>
</evidence>
<dbReference type="InterPro" id="IPR002401">
    <property type="entry name" value="Cyt_P450_E_grp-I"/>
</dbReference>
<evidence type="ECO:0000256" key="3">
    <source>
        <dbReference type="ARBA" id="ARBA00022617"/>
    </source>
</evidence>
<keyword evidence="11" id="KW-0812">Transmembrane</keyword>
<comment type="subcellular location">
    <subcellularLocation>
        <location evidence="1">Membrane</location>
    </subcellularLocation>
</comment>
<evidence type="ECO:0000256" key="6">
    <source>
        <dbReference type="ARBA" id="ARBA00023004"/>
    </source>
</evidence>
<dbReference type="GO" id="GO:0004497">
    <property type="term" value="F:monooxygenase activity"/>
    <property type="evidence" value="ECO:0007669"/>
    <property type="project" value="UniProtKB-KW"/>
</dbReference>
<dbReference type="InterPro" id="IPR001128">
    <property type="entry name" value="Cyt_P450"/>
</dbReference>
<keyword evidence="4 9" id="KW-0479">Metal-binding</keyword>
<comment type="similarity">
    <text evidence="2 10">Belongs to the cytochrome P450 family.</text>
</comment>
<dbReference type="PROSITE" id="PS00086">
    <property type="entry name" value="CYTOCHROME_P450"/>
    <property type="match status" value="1"/>
</dbReference>
<dbReference type="EMBL" id="CAUOFW020008458">
    <property type="protein sequence ID" value="CAK9182861.1"/>
    <property type="molecule type" value="Genomic_DNA"/>
</dbReference>
<feature type="binding site" description="axial binding residue" evidence="9">
    <location>
        <position position="445"/>
    </location>
    <ligand>
        <name>heme</name>
        <dbReference type="ChEBI" id="CHEBI:30413"/>
    </ligand>
    <ligandPart>
        <name>Fe</name>
        <dbReference type="ChEBI" id="CHEBI:18248"/>
    </ligandPart>
</feature>
<keyword evidence="13" id="KW-1185">Reference proteome</keyword>
<evidence type="ECO:0000256" key="1">
    <source>
        <dbReference type="ARBA" id="ARBA00004370"/>
    </source>
</evidence>
<evidence type="ECO:0000256" key="5">
    <source>
        <dbReference type="ARBA" id="ARBA00023002"/>
    </source>
</evidence>
<evidence type="ECO:0000256" key="2">
    <source>
        <dbReference type="ARBA" id="ARBA00010617"/>
    </source>
</evidence>
<sequence length="512" mass="58831">MDVLYLYLPLVLLVFYIITRYFLHKLQNLPPSPFLTLPLIGHLYLLKKPFHQTLSKISYQHGPVVFLWFGSLPILIVSSPSAAEECFTKNDIVFANRPPLLIGKYLGYNHTSLAWAPYGDHWRNLRRIASLEVLSSHRLQTLSHIRLEEVRTLICQLFRVSTESPDRTVDMKSALFELTFNVMTRMITGKRYYGENVENSEEAKRFQELLAEMTRVLPESQLLDFLPWMRWFGFRKVEENLIVIHEKRDKFMQNLIEEYRGMETKSLSAADRGRKKTIIEVLLSLHQEEPEYYTDDIIRSLMLVLLQAGTETTAGTMEWAFSFLLNNPEVLKKAQAEIDLCVGQDRLIDDFDVAKLPYLGCIINETLRMQPAAPLLIPHNSSDECMVGGFRIPRGTILLVNAWAIQHDPKIWVDPKKFKPERFEGLEGTTDGFKLMPFGSGRRGCPGESLARRVLGLALGSLIQCFDWENVREELIDMSEDIGFLTSKAQPLMAKCCLRPTMVNLVSNLNQI</sequence>
<dbReference type="PANTHER" id="PTHR47947:SF24">
    <property type="entry name" value="ISOFLAVONE 2'-HYDROXYLASE-LIKE"/>
    <property type="match status" value="1"/>
</dbReference>
<dbReference type="Gene3D" id="1.10.630.10">
    <property type="entry name" value="Cytochrome P450"/>
    <property type="match status" value="1"/>
</dbReference>
<evidence type="ECO:0000256" key="9">
    <source>
        <dbReference type="PIRSR" id="PIRSR602401-1"/>
    </source>
</evidence>
<proteinExistence type="inferred from homology"/>
<dbReference type="InterPro" id="IPR036396">
    <property type="entry name" value="Cyt_P450_sf"/>
</dbReference>
<keyword evidence="11" id="KW-1133">Transmembrane helix</keyword>
<dbReference type="PRINTS" id="PR00463">
    <property type="entry name" value="EP450I"/>
</dbReference>
<evidence type="ECO:0000256" key="10">
    <source>
        <dbReference type="RuleBase" id="RU000461"/>
    </source>
</evidence>
<evidence type="ECO:0000256" key="8">
    <source>
        <dbReference type="ARBA" id="ARBA00023136"/>
    </source>
</evidence>
<feature type="transmembrane region" description="Helical" evidence="11">
    <location>
        <begin position="6"/>
        <end position="23"/>
    </location>
</feature>
<keyword evidence="8 11" id="KW-0472">Membrane</keyword>
<dbReference type="GO" id="GO:0016020">
    <property type="term" value="C:membrane"/>
    <property type="evidence" value="ECO:0007669"/>
    <property type="project" value="UniProtKB-SubCell"/>
</dbReference>
<evidence type="ECO:0000313" key="13">
    <source>
        <dbReference type="Proteomes" id="UP001642360"/>
    </source>
</evidence>
<comment type="caution">
    <text evidence="12">The sequence shown here is derived from an EMBL/GenBank/DDBJ whole genome shotgun (WGS) entry which is preliminary data.</text>
</comment>
<dbReference type="CDD" id="cd20653">
    <property type="entry name" value="CYP81"/>
    <property type="match status" value="1"/>
</dbReference>
<dbReference type="FunFam" id="1.10.630.10:FF:000023">
    <property type="entry name" value="Cytochrome P450 family protein"/>
    <property type="match status" value="1"/>
</dbReference>
<dbReference type="InterPro" id="IPR050651">
    <property type="entry name" value="Plant_Cytochrome_P450_Monoox"/>
</dbReference>
<keyword evidence="3 9" id="KW-0349">Heme</keyword>
<accession>A0ABC8UP65</accession>
<dbReference type="SUPFAM" id="SSF48264">
    <property type="entry name" value="Cytochrome P450"/>
    <property type="match status" value="1"/>
</dbReference>
<organism evidence="12 13">
    <name type="scientific">Ilex paraguariensis</name>
    <name type="common">yerba mate</name>
    <dbReference type="NCBI Taxonomy" id="185542"/>
    <lineage>
        <taxon>Eukaryota</taxon>
        <taxon>Viridiplantae</taxon>
        <taxon>Streptophyta</taxon>
        <taxon>Embryophyta</taxon>
        <taxon>Tracheophyta</taxon>
        <taxon>Spermatophyta</taxon>
        <taxon>Magnoliopsida</taxon>
        <taxon>eudicotyledons</taxon>
        <taxon>Gunneridae</taxon>
        <taxon>Pentapetalae</taxon>
        <taxon>asterids</taxon>
        <taxon>campanulids</taxon>
        <taxon>Aquifoliales</taxon>
        <taxon>Aquifoliaceae</taxon>
        <taxon>Ilex</taxon>
    </lineage>
</organism>
<evidence type="ECO:0000313" key="12">
    <source>
        <dbReference type="EMBL" id="CAK9182861.1"/>
    </source>
</evidence>
<dbReference type="GO" id="GO:0046872">
    <property type="term" value="F:metal ion binding"/>
    <property type="evidence" value="ECO:0007669"/>
    <property type="project" value="UniProtKB-KW"/>
</dbReference>
<keyword evidence="6 9" id="KW-0408">Iron</keyword>
<evidence type="ECO:0000256" key="4">
    <source>
        <dbReference type="ARBA" id="ARBA00022723"/>
    </source>
</evidence>
<reference evidence="12 13" key="1">
    <citation type="submission" date="2024-02" db="EMBL/GenBank/DDBJ databases">
        <authorList>
            <person name="Vignale AGUSTIN F."/>
            <person name="Sosa J E."/>
            <person name="Modenutti C."/>
        </authorList>
    </citation>
    <scope>NUCLEOTIDE SEQUENCE [LARGE SCALE GENOMIC DNA]</scope>
</reference>